<dbReference type="Proteomes" id="UP001498771">
    <property type="component" value="Unassembled WGS sequence"/>
</dbReference>
<comment type="similarity">
    <text evidence="1">Belongs to the transglutaminase-like superfamily. PNGase family.</text>
</comment>
<keyword evidence="8" id="KW-1185">Reference proteome</keyword>
<dbReference type="Gene3D" id="3.10.620.30">
    <property type="match status" value="1"/>
</dbReference>
<dbReference type="Pfam" id="PF01841">
    <property type="entry name" value="Transglut_core"/>
    <property type="match status" value="1"/>
</dbReference>
<reference evidence="7 8" key="1">
    <citation type="submission" date="2024-03" db="EMBL/GenBank/DDBJ databases">
        <title>Genome-scale model development and genomic sequencing of the oleaginous clade Lipomyces.</title>
        <authorList>
            <consortium name="Lawrence Berkeley National Laboratory"/>
            <person name="Czajka J.J."/>
            <person name="Han Y."/>
            <person name="Kim J."/>
            <person name="Mondo S.J."/>
            <person name="Hofstad B.A."/>
            <person name="Robles A."/>
            <person name="Haridas S."/>
            <person name="Riley R."/>
            <person name="LaButti K."/>
            <person name="Pangilinan J."/>
            <person name="Andreopoulos W."/>
            <person name="Lipzen A."/>
            <person name="Yan J."/>
            <person name="Wang M."/>
            <person name="Ng V."/>
            <person name="Grigoriev I.V."/>
            <person name="Spatafora J.W."/>
            <person name="Magnuson J.K."/>
            <person name="Baker S.E."/>
            <person name="Pomraning K.R."/>
        </authorList>
    </citation>
    <scope>NUCLEOTIDE SEQUENCE [LARGE SCALE GENOMIC DNA]</scope>
    <source>
        <strain evidence="7 8">Phaff 52-87</strain>
    </source>
</reference>
<evidence type="ECO:0000256" key="4">
    <source>
        <dbReference type="ARBA" id="ARBA00032858"/>
    </source>
</evidence>
<dbReference type="EMBL" id="JBBJBU010000009">
    <property type="protein sequence ID" value="KAK7204179.1"/>
    <property type="molecule type" value="Genomic_DNA"/>
</dbReference>
<dbReference type="InterPro" id="IPR050883">
    <property type="entry name" value="PNGase"/>
</dbReference>
<dbReference type="SMART" id="SM00460">
    <property type="entry name" value="TGc"/>
    <property type="match status" value="1"/>
</dbReference>
<gene>
    <name evidence="7" type="ORF">BZA70DRAFT_259275</name>
</gene>
<dbReference type="Gene3D" id="2.20.25.10">
    <property type="match status" value="1"/>
</dbReference>
<evidence type="ECO:0000256" key="2">
    <source>
        <dbReference type="ARBA" id="ARBA00022723"/>
    </source>
</evidence>
<name>A0ABR1F2V2_9ASCO</name>
<protein>
    <recommendedName>
        <fullName evidence="4">Peptide:N-glycanase 1</fullName>
    </recommendedName>
</protein>
<feature type="region of interest" description="Disordered" evidence="5">
    <location>
        <begin position="305"/>
        <end position="333"/>
    </location>
</feature>
<dbReference type="PANTHER" id="PTHR12143">
    <property type="entry name" value="PEPTIDE N-GLYCANASE PNGASE -RELATED"/>
    <property type="match status" value="1"/>
</dbReference>
<feature type="compositionally biased region" description="Basic and acidic residues" evidence="5">
    <location>
        <begin position="309"/>
        <end position="333"/>
    </location>
</feature>
<dbReference type="SUPFAM" id="SSF54001">
    <property type="entry name" value="Cysteine proteinases"/>
    <property type="match status" value="1"/>
</dbReference>
<evidence type="ECO:0000259" key="6">
    <source>
        <dbReference type="SMART" id="SM00460"/>
    </source>
</evidence>
<evidence type="ECO:0000313" key="8">
    <source>
        <dbReference type="Proteomes" id="UP001498771"/>
    </source>
</evidence>
<evidence type="ECO:0000256" key="3">
    <source>
        <dbReference type="ARBA" id="ARBA00022833"/>
    </source>
</evidence>
<keyword evidence="3" id="KW-0862">Zinc</keyword>
<keyword evidence="2" id="KW-0479">Metal-binding</keyword>
<dbReference type="InterPro" id="IPR002931">
    <property type="entry name" value="Transglutaminase-like"/>
</dbReference>
<organism evidence="7 8">
    <name type="scientific">Myxozyma melibiosi</name>
    <dbReference type="NCBI Taxonomy" id="54550"/>
    <lineage>
        <taxon>Eukaryota</taxon>
        <taxon>Fungi</taxon>
        <taxon>Dikarya</taxon>
        <taxon>Ascomycota</taxon>
        <taxon>Saccharomycotina</taxon>
        <taxon>Lipomycetes</taxon>
        <taxon>Lipomycetales</taxon>
        <taxon>Lipomycetaceae</taxon>
        <taxon>Myxozyma</taxon>
    </lineage>
</organism>
<accession>A0ABR1F2V2</accession>
<dbReference type="GeneID" id="90036364"/>
<evidence type="ECO:0000256" key="1">
    <source>
        <dbReference type="ARBA" id="ARBA00009390"/>
    </source>
</evidence>
<dbReference type="PANTHER" id="PTHR12143:SF19">
    <property type="entry name" value="PEPTIDE-N(4)-(N-ACETYL-BETA-GLUCOSAMINYL)ASPARAGINE AMIDASE"/>
    <property type="match status" value="1"/>
</dbReference>
<comment type="caution">
    <text evidence="7">The sequence shown here is derived from an EMBL/GenBank/DDBJ whole genome shotgun (WGS) entry which is preliminary data.</text>
</comment>
<evidence type="ECO:0000313" key="7">
    <source>
        <dbReference type="EMBL" id="KAK7204179.1"/>
    </source>
</evidence>
<evidence type="ECO:0000256" key="5">
    <source>
        <dbReference type="SAM" id="MobiDB-lite"/>
    </source>
</evidence>
<dbReference type="RefSeq" id="XP_064767212.1">
    <property type="nucleotide sequence ID" value="XM_064910852.1"/>
</dbReference>
<dbReference type="InterPro" id="IPR038765">
    <property type="entry name" value="Papain-like_cys_pep_sf"/>
</dbReference>
<proteinExistence type="inferred from homology"/>
<sequence>MASSAQDVWIRNVAASYQQRVKKTVASGDDINTPFARQLIALSKVPLRYENSELLDYALEVMPLGDLYAAAEEAHEKDKSWGHQDHLIKELLKWFRNSFFTWVNALKCELCGSDSDVVGSAPPTDQEHRDGANRVEIHQCKSCRHQMRFPRYDDPKILLTFRKGRCGEWANCFGLLCRALGSRTRWIWNAEDHVWTEVYSEAQKRWIHADACETAWDQPKLYEQGWGKKMSYVIAYSAEGAKDVTARYVRNSLPRTKISEQKLGQVLQYYTVSRRMHLSQEEQRSLEADDIREVKELVRYIYGDAKPTSSEESRPRETGAGEWTKVRGEDGTH</sequence>
<feature type="domain" description="Transglutaminase-like" evidence="6">
    <location>
        <begin position="158"/>
        <end position="213"/>
    </location>
</feature>